<keyword evidence="2" id="KW-1185">Reference proteome</keyword>
<reference evidence="1 2" key="1">
    <citation type="submission" date="2020-08" db="EMBL/GenBank/DDBJ databases">
        <title>Genomic Encyclopedia of Type Strains, Phase IV (KMG-V): Genome sequencing to study the core and pangenomes of soil and plant-associated prokaryotes.</title>
        <authorList>
            <person name="Whitman W."/>
        </authorList>
    </citation>
    <scope>NUCLEOTIDE SEQUENCE [LARGE SCALE GENOMIC DNA]</scope>
    <source>
        <strain evidence="1 2">M8UP14</strain>
    </source>
</reference>
<name>A0A7W8E7B3_9BACT</name>
<dbReference type="AlphaFoldDB" id="A0A7W8E7B3"/>
<sequence length="126" mass="13855">MEAPGVLVRQVRKRRSTAEKRLIVEQALEPGASVARVARAHGLNANVVFNWRRLYSDGKLVVEAPQAMKLLPVSVEEHEVVEPPPEEVVTPSYGSIHIELRGKVRISVEGHADPAAIRAVLEVLRG</sequence>
<dbReference type="GO" id="GO:0004803">
    <property type="term" value="F:transposase activity"/>
    <property type="evidence" value="ECO:0007669"/>
    <property type="project" value="InterPro"/>
</dbReference>
<dbReference type="GO" id="GO:0043565">
    <property type="term" value="F:sequence-specific DNA binding"/>
    <property type="evidence" value="ECO:0007669"/>
    <property type="project" value="InterPro"/>
</dbReference>
<dbReference type="EMBL" id="JACHIP010000032">
    <property type="protein sequence ID" value="MBB5061234.1"/>
    <property type="molecule type" value="Genomic_DNA"/>
</dbReference>
<evidence type="ECO:0000313" key="1">
    <source>
        <dbReference type="EMBL" id="MBB5061234.1"/>
    </source>
</evidence>
<dbReference type="RefSeq" id="WP_184224014.1">
    <property type="nucleotide sequence ID" value="NZ_JACHIP010000032.1"/>
</dbReference>
<proteinExistence type="predicted"/>
<accession>A0A7W8E7B3</accession>
<dbReference type="SUPFAM" id="SSF48295">
    <property type="entry name" value="TrpR-like"/>
    <property type="match status" value="1"/>
</dbReference>
<organism evidence="1 2">
    <name type="scientific">Granulicella aggregans</name>
    <dbReference type="NCBI Taxonomy" id="474949"/>
    <lineage>
        <taxon>Bacteria</taxon>
        <taxon>Pseudomonadati</taxon>
        <taxon>Acidobacteriota</taxon>
        <taxon>Terriglobia</taxon>
        <taxon>Terriglobales</taxon>
        <taxon>Acidobacteriaceae</taxon>
        <taxon>Granulicella</taxon>
    </lineage>
</organism>
<dbReference type="PANTHER" id="PTHR37936:SF3">
    <property type="entry name" value="TRANSPOSASE INSC FOR INSERTION ELEMENT IS2A-RELATED"/>
    <property type="match status" value="1"/>
</dbReference>
<gene>
    <name evidence="1" type="ORF">HDF16_005970</name>
</gene>
<dbReference type="NCBIfam" id="NF047595">
    <property type="entry name" value="IS66_ISRel24_TnpA"/>
    <property type="match status" value="1"/>
</dbReference>
<dbReference type="InterPro" id="IPR002514">
    <property type="entry name" value="Transposase_8"/>
</dbReference>
<dbReference type="Pfam" id="PF01527">
    <property type="entry name" value="HTH_Tnp_1"/>
    <property type="match status" value="1"/>
</dbReference>
<dbReference type="Proteomes" id="UP000540989">
    <property type="component" value="Unassembled WGS sequence"/>
</dbReference>
<comment type="caution">
    <text evidence="1">The sequence shown here is derived from an EMBL/GenBank/DDBJ whole genome shotgun (WGS) entry which is preliminary data.</text>
</comment>
<protein>
    <submittedName>
        <fullName evidence="1">Transposase</fullName>
    </submittedName>
</protein>
<dbReference type="PANTHER" id="PTHR37936">
    <property type="entry name" value="TRANSPOSASE INSC FOR INSERTION ELEMENT IS2A-RELATED"/>
    <property type="match status" value="1"/>
</dbReference>
<evidence type="ECO:0000313" key="2">
    <source>
        <dbReference type="Proteomes" id="UP000540989"/>
    </source>
</evidence>
<dbReference type="InterPro" id="IPR010921">
    <property type="entry name" value="Trp_repressor/repl_initiator"/>
</dbReference>
<dbReference type="GO" id="GO:0006313">
    <property type="term" value="P:DNA transposition"/>
    <property type="evidence" value="ECO:0007669"/>
    <property type="project" value="InterPro"/>
</dbReference>